<dbReference type="RefSeq" id="WP_204604552.1">
    <property type="nucleotide sequence ID" value="NZ_JBHSED010000071.1"/>
</dbReference>
<evidence type="ECO:0000313" key="2">
    <source>
        <dbReference type="Proteomes" id="UP001595755"/>
    </source>
</evidence>
<keyword evidence="2" id="KW-1185">Reference proteome</keyword>
<gene>
    <name evidence="1" type="ORF">ACFO1S_27225</name>
</gene>
<protein>
    <recommendedName>
        <fullName evidence="3">DUF1080 domain-containing protein</fullName>
    </recommendedName>
</protein>
<evidence type="ECO:0008006" key="3">
    <source>
        <dbReference type="Google" id="ProtNLM"/>
    </source>
</evidence>
<dbReference type="Gene3D" id="2.60.120.560">
    <property type="entry name" value="Exo-inulinase, domain 1"/>
    <property type="match status" value="1"/>
</dbReference>
<dbReference type="EMBL" id="JBHSED010000071">
    <property type="protein sequence ID" value="MFC4307122.1"/>
    <property type="molecule type" value="Genomic_DNA"/>
</dbReference>
<sequence>MFRLERDLIEDAAGFDLGESGAVPGEYLGRKALYLEKPGATIWLLEEVPYTSCRIEIEVAIPGPVGFAGIAFNAQDERNYELVYLGPIEIQYDPIWNGSMTWQIYNGPLYQKPLPDMTGAWFKLAVEVHPEGAIVYLNDDPEPQLVLSNLQHGGERGRIGLWSFLPAYASRLSVTELPPAPLERRATDLQRLAEEGYVVEWRVSSPYLQDEQLEAYEGWMKATVEENGTLNLNRLYAAQHGVTVQVESAFELPEETETILSYGYSDCIRLWINGEEVHEGDWRWRPPASDGRIVSDFGSASVRWRSGINTIRAELTNCEAFGWGICVKTGLPAVTYTNGK</sequence>
<accession>A0ABV8SJR2</accession>
<dbReference type="Proteomes" id="UP001595755">
    <property type="component" value="Unassembled WGS sequence"/>
</dbReference>
<proteinExistence type="predicted"/>
<evidence type="ECO:0000313" key="1">
    <source>
        <dbReference type="EMBL" id="MFC4307122.1"/>
    </source>
</evidence>
<reference evidence="2" key="1">
    <citation type="journal article" date="2019" name="Int. J. Syst. Evol. Microbiol.">
        <title>The Global Catalogue of Microorganisms (GCM) 10K type strain sequencing project: providing services to taxonomists for standard genome sequencing and annotation.</title>
        <authorList>
            <consortium name="The Broad Institute Genomics Platform"/>
            <consortium name="The Broad Institute Genome Sequencing Center for Infectious Disease"/>
            <person name="Wu L."/>
            <person name="Ma J."/>
        </authorList>
    </citation>
    <scope>NUCLEOTIDE SEQUENCE [LARGE SCALE GENOMIC DNA]</scope>
    <source>
        <strain evidence="2">CGMCC 4.1641</strain>
    </source>
</reference>
<comment type="caution">
    <text evidence="1">The sequence shown here is derived from an EMBL/GenBank/DDBJ whole genome shotgun (WGS) entry which is preliminary data.</text>
</comment>
<organism evidence="1 2">
    <name type="scientific">Cohnella boryungensis</name>
    <dbReference type="NCBI Taxonomy" id="768479"/>
    <lineage>
        <taxon>Bacteria</taxon>
        <taxon>Bacillati</taxon>
        <taxon>Bacillota</taxon>
        <taxon>Bacilli</taxon>
        <taxon>Bacillales</taxon>
        <taxon>Paenibacillaceae</taxon>
        <taxon>Cohnella</taxon>
    </lineage>
</organism>
<name>A0ABV8SJR2_9BACL</name>